<protein>
    <recommendedName>
        <fullName evidence="4">Peptidase M14 domain-containing protein</fullName>
    </recommendedName>
</protein>
<organism evidence="5 6">
    <name type="scientific">Colwellia marinimaniae</name>
    <dbReference type="NCBI Taxonomy" id="1513592"/>
    <lineage>
        <taxon>Bacteria</taxon>
        <taxon>Pseudomonadati</taxon>
        <taxon>Pseudomonadota</taxon>
        <taxon>Gammaproteobacteria</taxon>
        <taxon>Alteromonadales</taxon>
        <taxon>Colwelliaceae</taxon>
        <taxon>Colwellia</taxon>
    </lineage>
</organism>
<dbReference type="PROSITE" id="PS51257">
    <property type="entry name" value="PROKAR_LIPOPROTEIN"/>
    <property type="match status" value="1"/>
</dbReference>
<sequence>MMKLLKTSSLLLPLFLFSCTTAHVIEKESPSVVANTTTEQLTASVISSADETSLTSAIKPVKLTSITNQSCAIGKVRLTANFAAGRMDECKRVAENEFDIILVPENTPINSSPWYAFKIQAEQNTDIKITMRVRGDNHRYPPKISRDGKTWQLQKYKIKGKRLIMKVTASPKPIIIAAQEIINNQYYVDWAKKLTDENSFTHSVLGLSTQGRPIYKIESRNPQTNEWVIILGRQHPPEVTGALALFPFVETLLSSSELSNYFLRKYNVLVIPNINPDGVDAGNWRSNANGLDLNRDWVDFTQVETRLINDYLQHLVAQGQKIKFAIDFHSTKSDIFYTMPVDYGIEKAYFVRHWLAELDRQMPNFNVVLRPGNNPDLGVSKQYFSDKFGIHAITYEMGDNTDRTKIKLIAFKSANILMINMLSDVDHDKQ</sequence>
<dbReference type="SMART" id="SM00631">
    <property type="entry name" value="Zn_pept"/>
    <property type="match status" value="1"/>
</dbReference>
<proteinExistence type="inferred from homology"/>
<keyword evidence="6" id="KW-1185">Reference proteome</keyword>
<keyword evidence="3" id="KW-0732">Signal</keyword>
<dbReference type="Gene3D" id="3.40.630.10">
    <property type="entry name" value="Zn peptidases"/>
    <property type="match status" value="1"/>
</dbReference>
<reference evidence="5 6" key="1">
    <citation type="submission" date="2017-06" db="EMBL/GenBank/DDBJ databases">
        <title>Whole Genome Sequences of Colwellia marinimaniae MTCD1.</title>
        <authorList>
            <person name="Kusumoto H."/>
            <person name="Inoue M."/>
            <person name="Tanikawa K."/>
            <person name="Maeji H."/>
            <person name="Cameron J.H."/>
            <person name="Bartlett D.H."/>
        </authorList>
    </citation>
    <scope>NUCLEOTIDE SEQUENCE [LARGE SCALE GENOMIC DNA]</scope>
    <source>
        <strain evidence="5 6">MTCD1</strain>
    </source>
</reference>
<gene>
    <name evidence="5" type="ORF">MTCD1_03308</name>
</gene>
<dbReference type="PANTHER" id="PTHR12756">
    <property type="entry name" value="CYTOSOLIC CARBOXYPEPTIDASE"/>
    <property type="match status" value="1"/>
</dbReference>
<name>A0ABQ0MZ69_9GAMM</name>
<evidence type="ECO:0000256" key="3">
    <source>
        <dbReference type="SAM" id="SignalP"/>
    </source>
</evidence>
<dbReference type="CDD" id="cd06237">
    <property type="entry name" value="M14_Nna1-like"/>
    <property type="match status" value="1"/>
</dbReference>
<comment type="caution">
    <text evidence="5">The sequence shown here is derived from an EMBL/GenBank/DDBJ whole genome shotgun (WGS) entry which is preliminary data.</text>
</comment>
<comment type="similarity">
    <text evidence="2">Belongs to the peptidase M14 family.</text>
</comment>
<dbReference type="Pfam" id="PF00246">
    <property type="entry name" value="Peptidase_M14"/>
    <property type="match status" value="1"/>
</dbReference>
<dbReference type="PANTHER" id="PTHR12756:SF11">
    <property type="entry name" value="CYTOSOLIC CARBOXYPEPTIDASE 1"/>
    <property type="match status" value="1"/>
</dbReference>
<dbReference type="SUPFAM" id="SSF53187">
    <property type="entry name" value="Zn-dependent exopeptidases"/>
    <property type="match status" value="1"/>
</dbReference>
<evidence type="ECO:0000256" key="2">
    <source>
        <dbReference type="PROSITE-ProRule" id="PRU01379"/>
    </source>
</evidence>
<feature type="active site" description="Proton donor/acceptor" evidence="2">
    <location>
        <position position="396"/>
    </location>
</feature>
<dbReference type="PROSITE" id="PS52035">
    <property type="entry name" value="PEPTIDASE_M14"/>
    <property type="match status" value="1"/>
</dbReference>
<feature type="chain" id="PRO_5045903942" description="Peptidase M14 domain-containing protein" evidence="3">
    <location>
        <begin position="25"/>
        <end position="430"/>
    </location>
</feature>
<feature type="signal peptide" evidence="3">
    <location>
        <begin position="1"/>
        <end position="24"/>
    </location>
</feature>
<dbReference type="InterPro" id="IPR050821">
    <property type="entry name" value="Cytosolic_carboxypeptidase"/>
</dbReference>
<comment type="cofactor">
    <cofactor evidence="1">
        <name>Zn(2+)</name>
        <dbReference type="ChEBI" id="CHEBI:29105"/>
    </cofactor>
</comment>
<evidence type="ECO:0000313" key="5">
    <source>
        <dbReference type="EMBL" id="GAW97668.1"/>
    </source>
</evidence>
<dbReference type="EMBL" id="BDQM01000041">
    <property type="protein sequence ID" value="GAW97668.1"/>
    <property type="molecule type" value="Genomic_DNA"/>
</dbReference>
<accession>A0ABQ0MZ69</accession>
<evidence type="ECO:0000313" key="6">
    <source>
        <dbReference type="Proteomes" id="UP000197068"/>
    </source>
</evidence>
<dbReference type="Gene3D" id="2.60.40.3120">
    <property type="match status" value="1"/>
</dbReference>
<feature type="domain" description="Peptidase M14" evidence="4">
    <location>
        <begin position="180"/>
        <end position="426"/>
    </location>
</feature>
<evidence type="ECO:0000259" key="4">
    <source>
        <dbReference type="PROSITE" id="PS52035"/>
    </source>
</evidence>
<dbReference type="Proteomes" id="UP000197068">
    <property type="component" value="Unassembled WGS sequence"/>
</dbReference>
<evidence type="ECO:0000256" key="1">
    <source>
        <dbReference type="ARBA" id="ARBA00001947"/>
    </source>
</evidence>
<dbReference type="InterPro" id="IPR000834">
    <property type="entry name" value="Peptidase_M14"/>
</dbReference>